<evidence type="ECO:0000256" key="4">
    <source>
        <dbReference type="ARBA" id="ARBA00022989"/>
    </source>
</evidence>
<sequence>MPLLGLLLSNLLTALVAWFAQYVTRKVAFGGAVVVASSALTFGLFVVFRGVMTMADSALSGLPAMFVKAFFMAVPPAAIPCVSAYITIWTACGVYRWQQDLIHLFAKSN</sequence>
<accession>A0ABR6RJG9</accession>
<dbReference type="InterPro" id="IPR035210">
    <property type="entry name" value="DUF5455"/>
</dbReference>
<dbReference type="RefSeq" id="WP_184710596.1">
    <property type="nucleotide sequence ID" value="NZ_JACHKZ010000027.1"/>
</dbReference>
<evidence type="ECO:0000256" key="2">
    <source>
        <dbReference type="ARBA" id="ARBA00022692"/>
    </source>
</evidence>
<organism evidence="7 8">
    <name type="scientific">Comamonas odontotermitis</name>
    <dbReference type="NCBI Taxonomy" id="379895"/>
    <lineage>
        <taxon>Bacteria</taxon>
        <taxon>Pseudomonadati</taxon>
        <taxon>Pseudomonadota</taxon>
        <taxon>Betaproteobacteria</taxon>
        <taxon>Burkholderiales</taxon>
        <taxon>Comamonadaceae</taxon>
        <taxon>Comamonas</taxon>
    </lineage>
</organism>
<reference evidence="7 8" key="1">
    <citation type="submission" date="2020-08" db="EMBL/GenBank/DDBJ databases">
        <title>Functional genomics of gut bacteria from endangered species of beetles.</title>
        <authorList>
            <person name="Carlos-Shanley C."/>
        </authorList>
    </citation>
    <scope>NUCLEOTIDE SEQUENCE [LARGE SCALE GENOMIC DNA]</scope>
    <source>
        <strain evidence="7 8">S00124</strain>
    </source>
</reference>
<protein>
    <submittedName>
        <fullName evidence="7">Uncharacterized protein</fullName>
    </submittedName>
</protein>
<comment type="subcellular location">
    <subcellularLocation>
        <location evidence="1">Host membrane</location>
    </subcellularLocation>
</comment>
<keyword evidence="5 6" id="KW-0472">Membrane</keyword>
<name>A0ABR6RJG9_9BURK</name>
<keyword evidence="3" id="KW-1043">Host membrane</keyword>
<comment type="caution">
    <text evidence="7">The sequence shown here is derived from an EMBL/GenBank/DDBJ whole genome shotgun (WGS) entry which is preliminary data.</text>
</comment>
<evidence type="ECO:0000313" key="8">
    <source>
        <dbReference type="Proteomes" id="UP000562492"/>
    </source>
</evidence>
<evidence type="ECO:0000256" key="1">
    <source>
        <dbReference type="ARBA" id="ARBA00004551"/>
    </source>
</evidence>
<keyword evidence="8" id="KW-1185">Reference proteome</keyword>
<proteinExistence type="predicted"/>
<dbReference type="Pfam" id="PF17537">
    <property type="entry name" value="DUF5455"/>
    <property type="match status" value="1"/>
</dbReference>
<evidence type="ECO:0000256" key="5">
    <source>
        <dbReference type="ARBA" id="ARBA00023136"/>
    </source>
</evidence>
<evidence type="ECO:0000256" key="3">
    <source>
        <dbReference type="ARBA" id="ARBA00022870"/>
    </source>
</evidence>
<evidence type="ECO:0000256" key="6">
    <source>
        <dbReference type="SAM" id="Phobius"/>
    </source>
</evidence>
<feature type="transmembrane region" description="Helical" evidence="6">
    <location>
        <begin position="29"/>
        <end position="48"/>
    </location>
</feature>
<dbReference type="Proteomes" id="UP000562492">
    <property type="component" value="Unassembled WGS sequence"/>
</dbReference>
<keyword evidence="4 6" id="KW-1133">Transmembrane helix</keyword>
<gene>
    <name evidence="7" type="ORF">HNP33_003435</name>
</gene>
<keyword evidence="2 6" id="KW-0812">Transmembrane</keyword>
<feature type="transmembrane region" description="Helical" evidence="6">
    <location>
        <begin position="69"/>
        <end position="91"/>
    </location>
</feature>
<evidence type="ECO:0000313" key="7">
    <source>
        <dbReference type="EMBL" id="MBB6579323.1"/>
    </source>
</evidence>
<dbReference type="EMBL" id="JACHKZ010000027">
    <property type="protein sequence ID" value="MBB6579323.1"/>
    <property type="molecule type" value="Genomic_DNA"/>
</dbReference>